<protein>
    <submittedName>
        <fullName evidence="2">Uncharacterized protein</fullName>
    </submittedName>
</protein>
<organism evidence="1 2">
    <name type="scientific">Ascaris lumbricoides</name>
    <name type="common">Giant roundworm</name>
    <dbReference type="NCBI Taxonomy" id="6252"/>
    <lineage>
        <taxon>Eukaryota</taxon>
        <taxon>Metazoa</taxon>
        <taxon>Ecdysozoa</taxon>
        <taxon>Nematoda</taxon>
        <taxon>Chromadorea</taxon>
        <taxon>Rhabditida</taxon>
        <taxon>Spirurina</taxon>
        <taxon>Ascaridomorpha</taxon>
        <taxon>Ascaridoidea</taxon>
        <taxon>Ascarididae</taxon>
        <taxon>Ascaris</taxon>
    </lineage>
</organism>
<dbReference type="Proteomes" id="UP000036681">
    <property type="component" value="Unplaced"/>
</dbReference>
<reference evidence="2" key="1">
    <citation type="submission" date="2017-02" db="UniProtKB">
        <authorList>
            <consortium name="WormBaseParasite"/>
        </authorList>
    </citation>
    <scope>IDENTIFICATION</scope>
</reference>
<name>A0A0M3IHG2_ASCLU</name>
<dbReference type="WBParaSite" id="ALUE_0001784801-mRNA-1">
    <property type="protein sequence ID" value="ALUE_0001784801-mRNA-1"/>
    <property type="gene ID" value="ALUE_0001784801"/>
</dbReference>
<evidence type="ECO:0000313" key="2">
    <source>
        <dbReference type="WBParaSite" id="ALUE_0001784801-mRNA-1"/>
    </source>
</evidence>
<accession>A0A0M3IHG2</accession>
<sequence>MPSFFIRDGSKKGGMTIAKRKVCILFNDFYERV</sequence>
<evidence type="ECO:0000313" key="1">
    <source>
        <dbReference type="Proteomes" id="UP000036681"/>
    </source>
</evidence>
<dbReference type="AlphaFoldDB" id="A0A0M3IHG2"/>
<proteinExistence type="predicted"/>
<keyword evidence="1" id="KW-1185">Reference proteome</keyword>